<sequence>MNRKKKINSILKAKQKKKNAKLHKSNKPRYISKAERAKMEAEQQANAPLDAEQAIPAEDAAPSASSEQ</sequence>
<feature type="compositionally biased region" description="Low complexity" evidence="1">
    <location>
        <begin position="54"/>
        <end position="68"/>
    </location>
</feature>
<dbReference type="eggNOG" id="ENOG50339IW">
    <property type="taxonomic scope" value="Bacteria"/>
</dbReference>
<dbReference type="GeneID" id="95569395"/>
<evidence type="ECO:0000256" key="1">
    <source>
        <dbReference type="SAM" id="MobiDB-lite"/>
    </source>
</evidence>
<protein>
    <recommendedName>
        <fullName evidence="4">DUF2986 domain-containing protein</fullName>
    </recommendedName>
</protein>
<dbReference type="InterPro" id="IPR021677">
    <property type="entry name" value="DUF2986"/>
</dbReference>
<dbReference type="Pfam" id="PF11661">
    <property type="entry name" value="DUF2986"/>
    <property type="match status" value="1"/>
</dbReference>
<name>E8M729_PHOS4</name>
<feature type="region of interest" description="Disordered" evidence="1">
    <location>
        <begin position="13"/>
        <end position="68"/>
    </location>
</feature>
<evidence type="ECO:0000313" key="3">
    <source>
        <dbReference type="Proteomes" id="UP000006228"/>
    </source>
</evidence>
<dbReference type="AlphaFoldDB" id="E8M729"/>
<accession>E8M729</accession>
<evidence type="ECO:0000313" key="2">
    <source>
        <dbReference type="EMBL" id="EGA70228.1"/>
    </source>
</evidence>
<comment type="caution">
    <text evidence="2">The sequence shown here is derived from an EMBL/GenBank/DDBJ whole genome shotgun (WGS) entry which is preliminary data.</text>
</comment>
<feature type="compositionally biased region" description="Basic and acidic residues" evidence="1">
    <location>
        <begin position="32"/>
        <end position="41"/>
    </location>
</feature>
<dbReference type="Proteomes" id="UP000006228">
    <property type="component" value="Unassembled WGS sequence"/>
</dbReference>
<dbReference type="EMBL" id="AEVT01000061">
    <property type="protein sequence ID" value="EGA70228.1"/>
    <property type="molecule type" value="Genomic_DNA"/>
</dbReference>
<evidence type="ECO:0008006" key="4">
    <source>
        <dbReference type="Google" id="ProtNLM"/>
    </source>
</evidence>
<gene>
    <name evidence="2" type="ORF">VISI1226_04400</name>
</gene>
<proteinExistence type="predicted"/>
<organism evidence="2 3">
    <name type="scientific">Vibrio sinaloensis DSM 21326</name>
    <dbReference type="NCBI Taxonomy" id="945550"/>
    <lineage>
        <taxon>Bacteria</taxon>
        <taxon>Pseudomonadati</taxon>
        <taxon>Pseudomonadota</taxon>
        <taxon>Gammaproteobacteria</taxon>
        <taxon>Vibrionales</taxon>
        <taxon>Vibrionaceae</taxon>
        <taxon>Vibrio</taxon>
        <taxon>Vibrio oreintalis group</taxon>
    </lineage>
</organism>
<feature type="compositionally biased region" description="Basic residues" evidence="1">
    <location>
        <begin position="13"/>
        <end position="27"/>
    </location>
</feature>
<reference evidence="2 3" key="1">
    <citation type="journal article" date="2012" name="Int. J. Syst. Evol. Microbiol.">
        <title>Vibrio caribbeanicus sp. nov., isolated from the marine sponge Scleritoderma cyanea.</title>
        <authorList>
            <person name="Hoffmann M."/>
            <person name="Monday S.R."/>
            <person name="Allard M.W."/>
            <person name="Strain E.A."/>
            <person name="Whittaker P."/>
            <person name="Naum M."/>
            <person name="McCarthy P.J."/>
            <person name="Lopez J.V."/>
            <person name="Fischer M."/>
            <person name="Brown E.W."/>
        </authorList>
    </citation>
    <scope>NUCLEOTIDE SEQUENCE [LARGE SCALE GENOMIC DNA]</scope>
    <source>
        <strain evidence="3">DSMZ 21326</strain>
    </source>
</reference>
<dbReference type="RefSeq" id="WP_008077022.1">
    <property type="nucleotide sequence ID" value="NZ_AEVT01000061.1"/>
</dbReference>